<dbReference type="Proteomes" id="UP001333102">
    <property type="component" value="Chromosome"/>
</dbReference>
<dbReference type="EMBL" id="CP141614">
    <property type="protein sequence ID" value="WRP15747.1"/>
    <property type="molecule type" value="Genomic_DNA"/>
</dbReference>
<keyword evidence="2" id="KW-1185">Reference proteome</keyword>
<evidence type="ECO:0000313" key="2">
    <source>
        <dbReference type="Proteomes" id="UP001333102"/>
    </source>
</evidence>
<organism evidence="1 2">
    <name type="scientific">Geochorda subterranea</name>
    <dbReference type="NCBI Taxonomy" id="3109564"/>
    <lineage>
        <taxon>Bacteria</taxon>
        <taxon>Bacillati</taxon>
        <taxon>Bacillota</taxon>
        <taxon>Limnochordia</taxon>
        <taxon>Limnochordales</taxon>
        <taxon>Geochordaceae</taxon>
        <taxon>Geochorda</taxon>
    </lineage>
</organism>
<name>A0ABZ1BSF4_9FIRM</name>
<evidence type="ECO:0000313" key="1">
    <source>
        <dbReference type="EMBL" id="WRP15747.1"/>
    </source>
</evidence>
<dbReference type="RefSeq" id="WP_324670155.1">
    <property type="nucleotide sequence ID" value="NZ_CP141614.1"/>
</dbReference>
<evidence type="ECO:0008006" key="3">
    <source>
        <dbReference type="Google" id="ProtNLM"/>
    </source>
</evidence>
<accession>A0ABZ1BSF4</accession>
<reference evidence="2" key="1">
    <citation type="submission" date="2023-12" db="EMBL/GenBank/DDBJ databases">
        <title>Novel isolates from deep terrestrial aquifers shed light on the physiology and ecology of the class Limnochordia.</title>
        <authorList>
            <person name="Karnachuk O.V."/>
            <person name="Lukina A.P."/>
            <person name="Avakyan M.R."/>
            <person name="Kadnikov V."/>
            <person name="Begmatov S."/>
            <person name="Beletsky A.V."/>
            <person name="Mardanov A.V."/>
            <person name="Ravin N.V."/>
        </authorList>
    </citation>
    <scope>NUCLEOTIDE SEQUENCE [LARGE SCALE GENOMIC DNA]</scope>
    <source>
        <strain evidence="2">LN</strain>
    </source>
</reference>
<proteinExistence type="predicted"/>
<sequence>MTLARRTIRTATEALCRTLQAPIHIRQLVRQVVESLGIEERRTTEASVREVLGRLRWMVAAGRGWYVPARLALDGKAIRLRPPSTGWGRTLPLGQLEPFSGALEDAAVTDSQGRPLPRDVSVADADRLRREAAERARRQATEIVDFFLAEASRQRPLSPQEIRQLIDQLLERAAEERGNMLDRPAATEQPYLLPDEWDDQADLVVRYHAASHSLRVSPEAPADRDEARIEEEDRRFCDFVVSRLRSGYSVPLHGLVLESYAQLPGFGDYPGSPPHLAVRRDPRIYVVTRGSSSRVDDITNPALARADDIALLGQIQRWQAQSDAAHEAASRQRRAHLARTLPERIRQHLRELALDLDEVEQRLGLGEDWMQPPTQGRAPTDAGLPIPASPTVEGAGQLPANEAVLARWETALRQQGLSDRVRARKVGHLQVLAQYLAWGRDFPPIGLLEAAGVHLTTFFFGTYVRRFTCSPTDAQTFTQDVRDFYRWAEEQGLVPDSRFAEVPYRLRRHLAERIRLYCALDPDEPDWEPLFEALFTSGPL</sequence>
<protein>
    <recommendedName>
        <fullName evidence="3">Core-binding (CB) domain-containing protein</fullName>
    </recommendedName>
</protein>
<gene>
    <name evidence="1" type="ORF">VLY81_06225</name>
</gene>